<dbReference type="Proteomes" id="UP000186817">
    <property type="component" value="Unassembled WGS sequence"/>
</dbReference>
<dbReference type="PANTHER" id="PTHR38899">
    <property type="entry name" value="DOMAIN OOKINETE PROTEIN, PUTATIVE-RELATED"/>
    <property type="match status" value="1"/>
</dbReference>
<name>A0A1Q9ESA1_SYMMI</name>
<proteinExistence type="predicted"/>
<dbReference type="AlphaFoldDB" id="A0A1Q9ESA1"/>
<keyword evidence="3" id="KW-1185">Reference proteome</keyword>
<evidence type="ECO:0000313" key="2">
    <source>
        <dbReference type="EMBL" id="OLQ10284.1"/>
    </source>
</evidence>
<protein>
    <submittedName>
        <fullName evidence="2">Uncharacterized protein</fullName>
    </submittedName>
</protein>
<gene>
    <name evidence="2" type="ORF">AK812_SmicGene6008</name>
</gene>
<evidence type="ECO:0000256" key="1">
    <source>
        <dbReference type="SAM" id="MobiDB-lite"/>
    </source>
</evidence>
<dbReference type="OMA" id="FMENEMS"/>
<sequence length="408" mass="46083">MPPKLATIPSHAVLIDLTAGSEHLLSPDPSPAHGTSESEDIGHQNVPSWSRQQSPCSVLSVASSGRLFAEPQQTLLFLDWDDTMFPCTELFYKRGLPKRSKDWTPPDPELLAALEPWQKAVKEFLGRACAVSDRCVILTNSRKPWVTSCLGQFAPELKSAFEGSDGPIIVYAPEVLKEKMKQESDKNACWECFKPYLNTCCGGLAQFMENEMSLMRERVPQPFFDCTQAKLTAMKREAAEFYSQYPGQTWKNIISLGDMFYEHEAVKTLQATRVPQEPRERLRTKSFVLCPEPSLAALTLQLRVWSLLLPLCARFDGDVDLDLGRSPVPFEDLAAAFNLPQLSRLQLPSFFRSARERRRKSVEEMLDPRVPDSDELTADEHRAAEEFLDELTIILQDAVLIPKFMKAE</sequence>
<evidence type="ECO:0000313" key="3">
    <source>
        <dbReference type="Proteomes" id="UP000186817"/>
    </source>
</evidence>
<accession>A0A1Q9ESA1</accession>
<organism evidence="2 3">
    <name type="scientific">Symbiodinium microadriaticum</name>
    <name type="common">Dinoflagellate</name>
    <name type="synonym">Zooxanthella microadriatica</name>
    <dbReference type="NCBI Taxonomy" id="2951"/>
    <lineage>
        <taxon>Eukaryota</taxon>
        <taxon>Sar</taxon>
        <taxon>Alveolata</taxon>
        <taxon>Dinophyceae</taxon>
        <taxon>Suessiales</taxon>
        <taxon>Symbiodiniaceae</taxon>
        <taxon>Symbiodinium</taxon>
    </lineage>
</organism>
<dbReference type="PANTHER" id="PTHR38899:SF1">
    <property type="entry name" value="PROTEIN KINASE"/>
    <property type="match status" value="1"/>
</dbReference>
<dbReference type="OrthoDB" id="410100at2759"/>
<feature type="region of interest" description="Disordered" evidence="1">
    <location>
        <begin position="23"/>
        <end position="51"/>
    </location>
</feature>
<comment type="caution">
    <text evidence="2">The sequence shown here is derived from an EMBL/GenBank/DDBJ whole genome shotgun (WGS) entry which is preliminary data.</text>
</comment>
<reference evidence="2 3" key="1">
    <citation type="submission" date="2016-02" db="EMBL/GenBank/DDBJ databases">
        <title>Genome analysis of coral dinoflagellate symbionts highlights evolutionary adaptations to a symbiotic lifestyle.</title>
        <authorList>
            <person name="Aranda M."/>
            <person name="Li Y."/>
            <person name="Liew Y.J."/>
            <person name="Baumgarten S."/>
            <person name="Simakov O."/>
            <person name="Wilson M."/>
            <person name="Piel J."/>
            <person name="Ashoor H."/>
            <person name="Bougouffa S."/>
            <person name="Bajic V.B."/>
            <person name="Ryu T."/>
            <person name="Ravasi T."/>
            <person name="Bayer T."/>
            <person name="Micklem G."/>
            <person name="Kim H."/>
            <person name="Bhak J."/>
            <person name="Lajeunesse T.C."/>
            <person name="Voolstra C.R."/>
        </authorList>
    </citation>
    <scope>NUCLEOTIDE SEQUENCE [LARGE SCALE GENOMIC DNA]</scope>
    <source>
        <strain evidence="2 3">CCMP2467</strain>
    </source>
</reference>
<dbReference type="EMBL" id="LSRX01000081">
    <property type="protein sequence ID" value="OLQ10284.1"/>
    <property type="molecule type" value="Genomic_DNA"/>
</dbReference>